<dbReference type="AlphaFoldDB" id="X1NDR6"/>
<proteinExistence type="predicted"/>
<organism evidence="1">
    <name type="scientific">marine sediment metagenome</name>
    <dbReference type="NCBI Taxonomy" id="412755"/>
    <lineage>
        <taxon>unclassified sequences</taxon>
        <taxon>metagenomes</taxon>
        <taxon>ecological metagenomes</taxon>
    </lineage>
</organism>
<reference evidence="1" key="1">
    <citation type="journal article" date="2014" name="Front. Microbiol.">
        <title>High frequency of phylogenetically diverse reductive dehalogenase-homologous genes in deep subseafloor sedimentary metagenomes.</title>
        <authorList>
            <person name="Kawai M."/>
            <person name="Futagami T."/>
            <person name="Toyoda A."/>
            <person name="Takaki Y."/>
            <person name="Nishi S."/>
            <person name="Hori S."/>
            <person name="Arai W."/>
            <person name="Tsubouchi T."/>
            <person name="Morono Y."/>
            <person name="Uchiyama I."/>
            <person name="Ito T."/>
            <person name="Fujiyama A."/>
            <person name="Inagaki F."/>
            <person name="Takami H."/>
        </authorList>
    </citation>
    <scope>NUCLEOTIDE SEQUENCE</scope>
    <source>
        <strain evidence="1">Expedition CK06-06</strain>
    </source>
</reference>
<feature type="non-terminal residue" evidence="1">
    <location>
        <position position="44"/>
    </location>
</feature>
<gene>
    <name evidence="1" type="ORF">S06H3_52118</name>
</gene>
<protein>
    <recommendedName>
        <fullName evidence="2">Radical SAM protein</fullName>
    </recommendedName>
</protein>
<evidence type="ECO:0008006" key="2">
    <source>
        <dbReference type="Google" id="ProtNLM"/>
    </source>
</evidence>
<comment type="caution">
    <text evidence="1">The sequence shown here is derived from an EMBL/GenBank/DDBJ whole genome shotgun (WGS) entry which is preliminary data.</text>
</comment>
<evidence type="ECO:0000313" key="1">
    <source>
        <dbReference type="EMBL" id="GAI41763.1"/>
    </source>
</evidence>
<sequence length="44" mass="5076">MKQDQIRRAYALLQSCKVCPRECQVDRLNKETGFCGIGEEIVVF</sequence>
<dbReference type="EMBL" id="BARV01033119">
    <property type="protein sequence ID" value="GAI41763.1"/>
    <property type="molecule type" value="Genomic_DNA"/>
</dbReference>
<name>X1NDR6_9ZZZZ</name>
<accession>X1NDR6</accession>